<evidence type="ECO:0000256" key="4">
    <source>
        <dbReference type="ARBA" id="ARBA00022833"/>
    </source>
</evidence>
<evidence type="ECO:0000313" key="10">
    <source>
        <dbReference type="Proteomes" id="UP001499959"/>
    </source>
</evidence>
<evidence type="ECO:0000256" key="6">
    <source>
        <dbReference type="RuleBase" id="RU003983"/>
    </source>
</evidence>
<dbReference type="Gene3D" id="3.30.2010.10">
    <property type="entry name" value="Metalloproteases ('zincins'), catalytic domain"/>
    <property type="match status" value="1"/>
</dbReference>
<keyword evidence="3 6" id="KW-0378">Hydrolase</keyword>
<name>A0ABP9BE90_9GAMM</name>
<dbReference type="PANTHER" id="PTHR22726">
    <property type="entry name" value="METALLOENDOPEPTIDASE OMA1"/>
    <property type="match status" value="1"/>
</dbReference>
<keyword evidence="10" id="KW-1185">Reference proteome</keyword>
<dbReference type="InterPro" id="IPR001915">
    <property type="entry name" value="Peptidase_M48"/>
</dbReference>
<evidence type="ECO:0000256" key="3">
    <source>
        <dbReference type="ARBA" id="ARBA00022801"/>
    </source>
</evidence>
<evidence type="ECO:0000256" key="2">
    <source>
        <dbReference type="ARBA" id="ARBA00022723"/>
    </source>
</evidence>
<evidence type="ECO:0000256" key="1">
    <source>
        <dbReference type="ARBA" id="ARBA00022670"/>
    </source>
</evidence>
<comment type="similarity">
    <text evidence="6">Belongs to the peptidase M48 family.</text>
</comment>
<keyword evidence="1 6" id="KW-0645">Protease</keyword>
<organism evidence="9 10">
    <name type="scientific">Lysobacter hankyongensis</name>
    <dbReference type="NCBI Taxonomy" id="1176535"/>
    <lineage>
        <taxon>Bacteria</taxon>
        <taxon>Pseudomonadati</taxon>
        <taxon>Pseudomonadota</taxon>
        <taxon>Gammaproteobacteria</taxon>
        <taxon>Lysobacterales</taxon>
        <taxon>Lysobacteraceae</taxon>
        <taxon>Lysobacter</taxon>
    </lineage>
</organism>
<dbReference type="InterPro" id="IPR051156">
    <property type="entry name" value="Mito/Outer_Membr_Metalloprot"/>
</dbReference>
<dbReference type="EMBL" id="BAABJE010000007">
    <property type="protein sequence ID" value="GAA4792858.1"/>
    <property type="molecule type" value="Genomic_DNA"/>
</dbReference>
<dbReference type="Pfam" id="PF01435">
    <property type="entry name" value="Peptidase_M48"/>
    <property type="match status" value="1"/>
</dbReference>
<dbReference type="SUPFAM" id="SSF48452">
    <property type="entry name" value="TPR-like"/>
    <property type="match status" value="1"/>
</dbReference>
<evidence type="ECO:0000256" key="7">
    <source>
        <dbReference type="SAM" id="SignalP"/>
    </source>
</evidence>
<sequence length="396" mass="43583">MRGFRRSSIRTALATAALTAMVTGIAGAATLPHIQPGERPAVGSVEAELWYGMDQAEKEIRQSPQIVRDPELQRYVERVTCKVTGEYCKDLRVYIVDVPVFNASMAPNGVTLIFSGALLRMRDESELAVVLGHEFAHYKARHSLEGWQTAKRTTAFLNTFALVTLGVGVPIAGDLAYLGGISGLYKQSRDNEREADSLGFASAVAQGYDPQGGVRVWERLRREEKADRTHKDRAVFASHPQSAERIIDISAAAAKVSVADPQTYTAEYRAAIKPFLQRWMDSELSRRTYDTSIQVFSELKQDAAPDTAALATFYLAEAHRRRNKNDDMTRAGQLYAEALTLPEPPAAAWREQGMLLRTQGDAAGAANALRTYLQTAPDAADAALIKHYLTKLEPTP</sequence>
<keyword evidence="4 6" id="KW-0862">Zinc</keyword>
<comment type="caution">
    <text evidence="9">The sequence shown here is derived from an EMBL/GenBank/DDBJ whole genome shotgun (WGS) entry which is preliminary data.</text>
</comment>
<dbReference type="PANTHER" id="PTHR22726:SF1">
    <property type="entry name" value="METALLOENDOPEPTIDASE OMA1, MITOCHONDRIAL"/>
    <property type="match status" value="1"/>
</dbReference>
<keyword evidence="2" id="KW-0479">Metal-binding</keyword>
<gene>
    <name evidence="9" type="ORF">GCM10023307_17930</name>
</gene>
<evidence type="ECO:0000256" key="5">
    <source>
        <dbReference type="ARBA" id="ARBA00023049"/>
    </source>
</evidence>
<feature type="signal peptide" evidence="7">
    <location>
        <begin position="1"/>
        <end position="28"/>
    </location>
</feature>
<dbReference type="Gene3D" id="1.25.40.10">
    <property type="entry name" value="Tetratricopeptide repeat domain"/>
    <property type="match status" value="1"/>
</dbReference>
<evidence type="ECO:0000259" key="8">
    <source>
        <dbReference type="Pfam" id="PF01435"/>
    </source>
</evidence>
<reference evidence="10" key="1">
    <citation type="journal article" date="2019" name="Int. J. Syst. Evol. Microbiol.">
        <title>The Global Catalogue of Microorganisms (GCM) 10K type strain sequencing project: providing services to taxonomists for standard genome sequencing and annotation.</title>
        <authorList>
            <consortium name="The Broad Institute Genomics Platform"/>
            <consortium name="The Broad Institute Genome Sequencing Center for Infectious Disease"/>
            <person name="Wu L."/>
            <person name="Ma J."/>
        </authorList>
    </citation>
    <scope>NUCLEOTIDE SEQUENCE [LARGE SCALE GENOMIC DNA]</scope>
    <source>
        <strain evidence="10">JCM 18204</strain>
    </source>
</reference>
<keyword evidence="7" id="KW-0732">Signal</keyword>
<evidence type="ECO:0000313" key="9">
    <source>
        <dbReference type="EMBL" id="GAA4792858.1"/>
    </source>
</evidence>
<comment type="cofactor">
    <cofactor evidence="6">
        <name>Zn(2+)</name>
        <dbReference type="ChEBI" id="CHEBI:29105"/>
    </cofactor>
    <text evidence="6">Binds 1 zinc ion per subunit.</text>
</comment>
<feature type="chain" id="PRO_5046383066" description="Peptidase M48 domain-containing protein" evidence="7">
    <location>
        <begin position="29"/>
        <end position="396"/>
    </location>
</feature>
<protein>
    <recommendedName>
        <fullName evidence="8">Peptidase M48 domain-containing protein</fullName>
    </recommendedName>
</protein>
<proteinExistence type="inferred from homology"/>
<dbReference type="CDD" id="cd07324">
    <property type="entry name" value="M48C_Oma1-like"/>
    <property type="match status" value="1"/>
</dbReference>
<keyword evidence="5 6" id="KW-0482">Metalloprotease</keyword>
<accession>A0ABP9BE90</accession>
<dbReference type="Proteomes" id="UP001499959">
    <property type="component" value="Unassembled WGS sequence"/>
</dbReference>
<feature type="domain" description="Peptidase M48" evidence="8">
    <location>
        <begin position="68"/>
        <end position="251"/>
    </location>
</feature>
<dbReference type="InterPro" id="IPR011990">
    <property type="entry name" value="TPR-like_helical_dom_sf"/>
</dbReference>
<dbReference type="RefSeq" id="WP_345302976.1">
    <property type="nucleotide sequence ID" value="NZ_BAABJE010000007.1"/>
</dbReference>